<dbReference type="OrthoDB" id="3023040at2759"/>
<dbReference type="EMBL" id="MCGR01000035">
    <property type="protein sequence ID" value="ORY76274.1"/>
    <property type="molecule type" value="Genomic_DNA"/>
</dbReference>
<accession>A0A1Y2EYF5</accession>
<comment type="caution">
    <text evidence="2">The sequence shown here is derived from an EMBL/GenBank/DDBJ whole genome shotgun (WGS) entry which is preliminary data.</text>
</comment>
<evidence type="ECO:0000313" key="3">
    <source>
        <dbReference type="Proteomes" id="UP000193467"/>
    </source>
</evidence>
<dbReference type="InParanoid" id="A0A1Y2EYF5"/>
<name>A0A1Y2EYF5_9BASI</name>
<feature type="coiled-coil region" evidence="1">
    <location>
        <begin position="95"/>
        <end position="125"/>
    </location>
</feature>
<keyword evidence="1" id="KW-0175">Coiled coil</keyword>
<dbReference type="Proteomes" id="UP000193467">
    <property type="component" value="Unassembled WGS sequence"/>
</dbReference>
<evidence type="ECO:0000256" key="1">
    <source>
        <dbReference type="SAM" id="Coils"/>
    </source>
</evidence>
<proteinExistence type="predicted"/>
<dbReference type="AlphaFoldDB" id="A0A1Y2EYF5"/>
<reference evidence="2 3" key="1">
    <citation type="submission" date="2016-07" db="EMBL/GenBank/DDBJ databases">
        <title>Pervasive Adenine N6-methylation of Active Genes in Fungi.</title>
        <authorList>
            <consortium name="DOE Joint Genome Institute"/>
            <person name="Mondo S.J."/>
            <person name="Dannebaum R.O."/>
            <person name="Kuo R.C."/>
            <person name="Labutti K."/>
            <person name="Haridas S."/>
            <person name="Kuo A."/>
            <person name="Salamov A."/>
            <person name="Ahrendt S.R."/>
            <person name="Lipzen A."/>
            <person name="Sullivan W."/>
            <person name="Andreopoulos W.B."/>
            <person name="Clum A."/>
            <person name="Lindquist E."/>
            <person name="Daum C."/>
            <person name="Ramamoorthy G.K."/>
            <person name="Gryganskyi A."/>
            <person name="Culley D."/>
            <person name="Magnuson J.K."/>
            <person name="James T.Y."/>
            <person name="O'Malley M.A."/>
            <person name="Stajich J.E."/>
            <person name="Spatafora J.W."/>
            <person name="Visel A."/>
            <person name="Grigoriev I.V."/>
        </authorList>
    </citation>
    <scope>NUCLEOTIDE SEQUENCE [LARGE SCALE GENOMIC DNA]</scope>
    <source>
        <strain evidence="2 3">62-1032</strain>
    </source>
</reference>
<sequence>MAVIQDLPVELLIRILELMVQDQSFYTLVCEARDSLTSTALVARSWRAPSQELLSSCLEFASQAKTRHRYLSKLQTSANPQLKHVRRLKLEVWNVRSANEQLALLQQHRVDLQELRVYYRKLELEPWRVYFLAGEQASVDQRAPSDN</sequence>
<gene>
    <name evidence="2" type="ORF">BCR35DRAFT_122887</name>
</gene>
<evidence type="ECO:0000313" key="2">
    <source>
        <dbReference type="EMBL" id="ORY76274.1"/>
    </source>
</evidence>
<protein>
    <submittedName>
        <fullName evidence="2">Uncharacterized protein</fullName>
    </submittedName>
</protein>
<organism evidence="2 3">
    <name type="scientific">Leucosporidium creatinivorum</name>
    <dbReference type="NCBI Taxonomy" id="106004"/>
    <lineage>
        <taxon>Eukaryota</taxon>
        <taxon>Fungi</taxon>
        <taxon>Dikarya</taxon>
        <taxon>Basidiomycota</taxon>
        <taxon>Pucciniomycotina</taxon>
        <taxon>Microbotryomycetes</taxon>
        <taxon>Leucosporidiales</taxon>
        <taxon>Leucosporidium</taxon>
    </lineage>
</organism>
<keyword evidence="3" id="KW-1185">Reference proteome</keyword>